<evidence type="ECO:0000256" key="1">
    <source>
        <dbReference type="ARBA" id="ARBA00004123"/>
    </source>
</evidence>
<dbReference type="InterPro" id="IPR000717">
    <property type="entry name" value="PCI_dom"/>
</dbReference>
<dbReference type="FunFam" id="1.10.10.10:FF:000354">
    <property type="entry name" value="COP9 signalosome complex subunit 3"/>
    <property type="match status" value="1"/>
</dbReference>
<dbReference type="SUPFAM" id="SSF46785">
    <property type="entry name" value="Winged helix' DNA-binding domain"/>
    <property type="match status" value="1"/>
</dbReference>
<dbReference type="PANTHER" id="PTHR10758">
    <property type="entry name" value="26S PROTEASOME NON-ATPASE REGULATORY SUBUNIT 3/COP9 SIGNALOSOME COMPLEX SUBUNIT 3"/>
    <property type="match status" value="1"/>
</dbReference>
<evidence type="ECO:0000256" key="6">
    <source>
        <dbReference type="ARBA" id="ARBA00022790"/>
    </source>
</evidence>
<dbReference type="PANTHER" id="PTHR10758:SF1">
    <property type="entry name" value="COP9 SIGNALOSOME COMPLEX SUBUNIT 3"/>
    <property type="match status" value="1"/>
</dbReference>
<evidence type="ECO:0000313" key="9">
    <source>
        <dbReference type="EMBL" id="OAY29605.2"/>
    </source>
</evidence>
<keyword evidence="5" id="KW-0963">Cytoplasm</keyword>
<dbReference type="Pfam" id="PF22788">
    <property type="entry name" value="COP9_hel_rpt"/>
    <property type="match status" value="1"/>
</dbReference>
<keyword evidence="7" id="KW-0539">Nucleus</keyword>
<dbReference type="GO" id="GO:0005737">
    <property type="term" value="C:cytoplasm"/>
    <property type="evidence" value="ECO:0007669"/>
    <property type="project" value="UniProtKB-SubCell"/>
</dbReference>
<dbReference type="OMA" id="NHYHDLV"/>
<dbReference type="InterPro" id="IPR050756">
    <property type="entry name" value="CSN3"/>
</dbReference>
<dbReference type="GO" id="GO:0006511">
    <property type="term" value="P:ubiquitin-dependent protein catabolic process"/>
    <property type="evidence" value="ECO:0000318"/>
    <property type="project" value="GO_Central"/>
</dbReference>
<name>A0A251J6L9_MANES</name>
<comment type="similarity">
    <text evidence="3">Belongs to the CSN3 family.</text>
</comment>
<keyword evidence="10" id="KW-1185">Reference proteome</keyword>
<sequence>MSIIEKTSGTKAEIKAGDHDYSIDDLQYLHSLDHPGLVRVSSPLKGDNYLSWSRSMLIALRAKDKLGFIDGKCGNPESESKKLWKDGNSNGPLLFQIKRDISSLTQDNLRVSVYFTKLKKMWDELTCLRPFTSCTCGTCTCGATKAIVAIESEDRLIQFLIGLNESYEHIKSQILIMDPLPNRTLPNVTVESSEQTAVMFARAPGYRRENTRTRVLKSGLKKKVYGTGDDRLCTCCNVPGYTKEVCFKLHGYLGLRCLVLDELCILICRYQNFLIGRSIQFVFRNFSHHRNHISYGGGFNFSHKDNQPKTIATKETQNQKTVPGMNSTGVNSTDEHGNVNISVLAKEVMKLIKGKNVQVEPGSTHTAEFQDMQNDDVIAVGEAKAGLYYPNSTSQVYTTVCNNSVESSAMLWHSRFRHVSSSKLSHIDVLKVHSNNIPICSVCPISKQQRNSFLLAKFIPVMFLIFSI</sequence>
<proteinExistence type="inferred from homology"/>
<dbReference type="STRING" id="3983.A0A251J6L9"/>
<dbReference type="AlphaFoldDB" id="A0A251J6L9"/>
<evidence type="ECO:0000313" key="10">
    <source>
        <dbReference type="Proteomes" id="UP000091857"/>
    </source>
</evidence>
<protein>
    <recommendedName>
        <fullName evidence="4">COP9 signalosome complex subunit 3</fullName>
    </recommendedName>
</protein>
<dbReference type="InterPro" id="IPR055089">
    <property type="entry name" value="COP9_N"/>
</dbReference>
<dbReference type="FunFam" id="1.25.40.570:FF:000008">
    <property type="entry name" value="COP9 signalosome complex subunit 3"/>
    <property type="match status" value="1"/>
</dbReference>
<evidence type="ECO:0000256" key="7">
    <source>
        <dbReference type="ARBA" id="ARBA00023242"/>
    </source>
</evidence>
<organism evidence="9 10">
    <name type="scientific">Manihot esculenta</name>
    <name type="common">Cassava</name>
    <name type="synonym">Jatropha manihot</name>
    <dbReference type="NCBI Taxonomy" id="3983"/>
    <lineage>
        <taxon>Eukaryota</taxon>
        <taxon>Viridiplantae</taxon>
        <taxon>Streptophyta</taxon>
        <taxon>Embryophyta</taxon>
        <taxon>Tracheophyta</taxon>
        <taxon>Spermatophyta</taxon>
        <taxon>Magnoliopsida</taxon>
        <taxon>eudicotyledons</taxon>
        <taxon>Gunneridae</taxon>
        <taxon>Pentapetalae</taxon>
        <taxon>rosids</taxon>
        <taxon>fabids</taxon>
        <taxon>Malpighiales</taxon>
        <taxon>Euphorbiaceae</taxon>
        <taxon>Crotonoideae</taxon>
        <taxon>Manihoteae</taxon>
        <taxon>Manihot</taxon>
    </lineage>
</organism>
<evidence type="ECO:0000256" key="3">
    <source>
        <dbReference type="ARBA" id="ARBA00007084"/>
    </source>
</evidence>
<dbReference type="EMBL" id="CM004401">
    <property type="protein sequence ID" value="OAY29605.2"/>
    <property type="molecule type" value="Genomic_DNA"/>
</dbReference>
<dbReference type="Gene3D" id="1.25.40.570">
    <property type="match status" value="1"/>
</dbReference>
<dbReference type="Proteomes" id="UP000091857">
    <property type="component" value="Chromosome 15"/>
</dbReference>
<dbReference type="Pfam" id="PF01399">
    <property type="entry name" value="PCI"/>
    <property type="match status" value="1"/>
</dbReference>
<dbReference type="InterPro" id="IPR036390">
    <property type="entry name" value="WH_DNA-bd_sf"/>
</dbReference>
<evidence type="ECO:0000259" key="8">
    <source>
        <dbReference type="PROSITE" id="PS50250"/>
    </source>
</evidence>
<feature type="domain" description="PCI" evidence="8">
    <location>
        <begin position="192"/>
        <end position="361"/>
    </location>
</feature>
<dbReference type="GO" id="GO:0008180">
    <property type="term" value="C:COP9 signalosome"/>
    <property type="evidence" value="ECO:0000318"/>
    <property type="project" value="GO_Central"/>
</dbReference>
<dbReference type="SMART" id="SM00088">
    <property type="entry name" value="PINT"/>
    <property type="match status" value="1"/>
</dbReference>
<dbReference type="Gramene" id="Manes.15G158000.1.v8.1">
    <property type="protein sequence ID" value="Manes.15G158000.1.v8.1.CDS"/>
    <property type="gene ID" value="Manes.15G158000.v8.1"/>
</dbReference>
<gene>
    <name evidence="9" type="ORF">MANES_15G149450v8</name>
</gene>
<comment type="caution">
    <text evidence="9">The sequence shown here is derived from an EMBL/GenBank/DDBJ whole genome shotgun (WGS) entry which is preliminary data.</text>
</comment>
<accession>A0A251J6L9</accession>
<dbReference type="PROSITE" id="PS50250">
    <property type="entry name" value="PCI"/>
    <property type="match status" value="1"/>
</dbReference>
<reference evidence="10" key="1">
    <citation type="journal article" date="2016" name="Nat. Biotechnol.">
        <title>Sequencing wild and cultivated cassava and related species reveals extensive interspecific hybridization and genetic diversity.</title>
        <authorList>
            <person name="Bredeson J.V."/>
            <person name="Lyons J.B."/>
            <person name="Prochnik S.E."/>
            <person name="Wu G.A."/>
            <person name="Ha C.M."/>
            <person name="Edsinger-Gonzales E."/>
            <person name="Grimwood J."/>
            <person name="Schmutz J."/>
            <person name="Rabbi I.Y."/>
            <person name="Egesi C."/>
            <person name="Nauluvula P."/>
            <person name="Lebot V."/>
            <person name="Ndunguru J."/>
            <person name="Mkamilo G."/>
            <person name="Bart R.S."/>
            <person name="Setter T.L."/>
            <person name="Gleadow R.M."/>
            <person name="Kulakow P."/>
            <person name="Ferguson M.E."/>
            <person name="Rounsley S."/>
            <person name="Rokhsar D.S."/>
        </authorList>
    </citation>
    <scope>NUCLEOTIDE SEQUENCE [LARGE SCALE GENOMIC DNA]</scope>
    <source>
        <strain evidence="10">cv. AM560-2</strain>
    </source>
</reference>
<evidence type="ECO:0000256" key="2">
    <source>
        <dbReference type="ARBA" id="ARBA00004496"/>
    </source>
</evidence>
<evidence type="ECO:0000256" key="4">
    <source>
        <dbReference type="ARBA" id="ARBA00014878"/>
    </source>
</evidence>
<evidence type="ECO:0000256" key="5">
    <source>
        <dbReference type="ARBA" id="ARBA00022490"/>
    </source>
</evidence>
<keyword evidence="6" id="KW-0736">Signalosome</keyword>
<comment type="subcellular location">
    <subcellularLocation>
        <location evidence="2">Cytoplasm</location>
    </subcellularLocation>
    <subcellularLocation>
        <location evidence="1">Nucleus</location>
    </subcellularLocation>
</comment>
<dbReference type="OrthoDB" id="29061at2759"/>